<protein>
    <submittedName>
        <fullName evidence="1">Uncharacterized protein</fullName>
    </submittedName>
</protein>
<evidence type="ECO:0000313" key="2">
    <source>
        <dbReference type="Proteomes" id="UP000224634"/>
    </source>
</evidence>
<reference evidence="1 2" key="1">
    <citation type="submission" date="2017-10" db="EMBL/GenBank/DDBJ databases">
        <title>Comparative genomics in systemic dimorphic fungi from Ajellomycetaceae.</title>
        <authorList>
            <person name="Munoz J.F."/>
            <person name="Mcewen J.G."/>
            <person name="Clay O.K."/>
            <person name="Cuomo C.A."/>
        </authorList>
    </citation>
    <scope>NUCLEOTIDE SEQUENCE [LARGE SCALE GENOMIC DNA]</scope>
    <source>
        <strain evidence="1 2">UAMH7299</strain>
    </source>
</reference>
<gene>
    <name evidence="1" type="ORF">AJ80_09936</name>
</gene>
<dbReference type="OrthoDB" id="4182844at2759"/>
<dbReference type="EMBL" id="PDNA01000419">
    <property type="protein sequence ID" value="PGG95597.1"/>
    <property type="molecule type" value="Genomic_DNA"/>
</dbReference>
<accession>A0A2B7WGE3</accession>
<sequence length="191" mass="21539">MAADQGYIIIARENNKSPPPELFDKLTDYIGKHAFEFKRRLTLEHTGGDKIDGGQASRELLNHKVDFSAKELDSFFRPVLGDSFNEAKKSEPEVVFFAENPTQQPRYPAGPRRSSVYIWCSATDEELHDGNGLFRIVEGSHIKLRGEIDGIDPTPIRLKPYEILIMSADLIIQYPQGGGGVAIVMRVDRHW</sequence>
<evidence type="ECO:0000313" key="1">
    <source>
        <dbReference type="EMBL" id="PGG95597.1"/>
    </source>
</evidence>
<dbReference type="Proteomes" id="UP000224634">
    <property type="component" value="Unassembled WGS sequence"/>
</dbReference>
<comment type="caution">
    <text evidence="1">The sequence shown here is derived from an EMBL/GenBank/DDBJ whole genome shotgun (WGS) entry which is preliminary data.</text>
</comment>
<organism evidence="1 2">
    <name type="scientific">Polytolypa hystricis (strain UAMH7299)</name>
    <dbReference type="NCBI Taxonomy" id="1447883"/>
    <lineage>
        <taxon>Eukaryota</taxon>
        <taxon>Fungi</taxon>
        <taxon>Dikarya</taxon>
        <taxon>Ascomycota</taxon>
        <taxon>Pezizomycotina</taxon>
        <taxon>Eurotiomycetes</taxon>
        <taxon>Eurotiomycetidae</taxon>
        <taxon>Onygenales</taxon>
        <taxon>Onygenales incertae sedis</taxon>
        <taxon>Polytolypa</taxon>
    </lineage>
</organism>
<proteinExistence type="predicted"/>
<dbReference type="AlphaFoldDB" id="A0A2B7WGE3"/>
<name>A0A2B7WGE3_POLH7</name>
<keyword evidence="2" id="KW-1185">Reference proteome</keyword>